<evidence type="ECO:0000313" key="1">
    <source>
        <dbReference type="EMBL" id="GGJ35420.1"/>
    </source>
</evidence>
<dbReference type="Pfam" id="PF14435">
    <property type="entry name" value="SUKH-4"/>
    <property type="match status" value="1"/>
</dbReference>
<organism evidence="1 2">
    <name type="scientific">Deinococcus roseus</name>
    <dbReference type="NCBI Taxonomy" id="392414"/>
    <lineage>
        <taxon>Bacteria</taxon>
        <taxon>Thermotogati</taxon>
        <taxon>Deinococcota</taxon>
        <taxon>Deinococci</taxon>
        <taxon>Deinococcales</taxon>
        <taxon>Deinococcaceae</taxon>
        <taxon>Deinococcus</taxon>
    </lineage>
</organism>
<protein>
    <submittedName>
        <fullName evidence="1">Uncharacterized protein</fullName>
    </submittedName>
</protein>
<keyword evidence="2" id="KW-1185">Reference proteome</keyword>
<sequence length="234" mass="25688">MCSLLSLLMGPFTGFGTAEGLSPDSAPDGISRVRFTLKADQTERELQLLAGCLGITQDPSTLHIKPLLGWAISPLSEVSRGNSEAGEKRSKMDLQDLQKLGVTETVLRTLSWLEDITCIGSHKDWFFLLEGLQDHGDRVQIARGKQGRVLLHKHTGAVEIADPAGKVWYANQDFSAFCQAVDVFQQGHLEQEPAEQAAMLQTLVRALQHVDATACADPQHFWSQVLQNIRGETA</sequence>
<name>A0ABQ2CZ47_9DEIO</name>
<evidence type="ECO:0000313" key="2">
    <source>
        <dbReference type="Proteomes" id="UP000632222"/>
    </source>
</evidence>
<dbReference type="InterPro" id="IPR025851">
    <property type="entry name" value="SUKH-4"/>
</dbReference>
<comment type="caution">
    <text evidence="1">The sequence shown here is derived from an EMBL/GenBank/DDBJ whole genome shotgun (WGS) entry which is preliminary data.</text>
</comment>
<dbReference type="EMBL" id="BMOD01000007">
    <property type="protein sequence ID" value="GGJ35420.1"/>
    <property type="molecule type" value="Genomic_DNA"/>
</dbReference>
<proteinExistence type="predicted"/>
<reference evidence="2" key="1">
    <citation type="journal article" date="2019" name="Int. J. Syst. Evol. Microbiol.">
        <title>The Global Catalogue of Microorganisms (GCM) 10K type strain sequencing project: providing services to taxonomists for standard genome sequencing and annotation.</title>
        <authorList>
            <consortium name="The Broad Institute Genomics Platform"/>
            <consortium name="The Broad Institute Genome Sequencing Center for Infectious Disease"/>
            <person name="Wu L."/>
            <person name="Ma J."/>
        </authorList>
    </citation>
    <scope>NUCLEOTIDE SEQUENCE [LARGE SCALE GENOMIC DNA]</scope>
    <source>
        <strain evidence="2">JCM 14370</strain>
    </source>
</reference>
<accession>A0ABQ2CZ47</accession>
<dbReference type="Proteomes" id="UP000632222">
    <property type="component" value="Unassembled WGS sequence"/>
</dbReference>
<gene>
    <name evidence="1" type="ORF">GCM10008938_21820</name>
</gene>